<reference evidence="1" key="1">
    <citation type="submission" date="2019-11" db="UniProtKB">
        <authorList>
            <consortium name="WormBaseParasite"/>
        </authorList>
    </citation>
    <scope>IDENTIFICATION</scope>
</reference>
<name>A0A5K3EFN2_MESCO</name>
<organism evidence="1">
    <name type="scientific">Mesocestoides corti</name>
    <name type="common">Flatworm</name>
    <dbReference type="NCBI Taxonomy" id="53468"/>
    <lineage>
        <taxon>Eukaryota</taxon>
        <taxon>Metazoa</taxon>
        <taxon>Spiralia</taxon>
        <taxon>Lophotrochozoa</taxon>
        <taxon>Platyhelminthes</taxon>
        <taxon>Cestoda</taxon>
        <taxon>Eucestoda</taxon>
        <taxon>Cyclophyllidea</taxon>
        <taxon>Mesocestoididae</taxon>
        <taxon>Mesocestoides</taxon>
    </lineage>
</organism>
<dbReference type="SUPFAM" id="SSF55797">
    <property type="entry name" value="PR-1-like"/>
    <property type="match status" value="1"/>
</dbReference>
<protein>
    <submittedName>
        <fullName evidence="1">SCP domain-containing protein</fullName>
    </submittedName>
</protein>
<dbReference type="AlphaFoldDB" id="A0A5K3EFN2"/>
<dbReference type="Gene3D" id="3.40.33.10">
    <property type="entry name" value="CAP"/>
    <property type="match status" value="1"/>
</dbReference>
<evidence type="ECO:0000313" key="1">
    <source>
        <dbReference type="WBParaSite" id="MCU_000172-RA"/>
    </source>
</evidence>
<dbReference type="WBParaSite" id="MCU_000172-RA">
    <property type="protein sequence ID" value="MCU_000172-RA"/>
    <property type="gene ID" value="MCU_000172"/>
</dbReference>
<sequence>MQRGNRNIEAWDMFPFLAVWANASEIGCAKQRCKFGKDQQDFFYNLLCLYRPTGDLIRNLPYERGVSCSNCPKGHVCERRQCTKES</sequence>
<proteinExistence type="predicted"/>
<dbReference type="InterPro" id="IPR035940">
    <property type="entry name" value="CAP_sf"/>
</dbReference>
<accession>A0A5K3EFN2</accession>